<dbReference type="CDD" id="cd00293">
    <property type="entry name" value="USP-like"/>
    <property type="match status" value="1"/>
</dbReference>
<feature type="domain" description="UspA" evidence="2">
    <location>
        <begin position="7"/>
        <end position="150"/>
    </location>
</feature>
<sequence length="150" mass="16258">MKWGVAMYNRILVPIEDLDTVDTVMPAVQSISGKQTGCRVTLLHVVKPVYNLGVGPGYVVDVGDVEERLDEEGQQILEAARHKFLASGLDAKIVLTSGEPAHEICRYADDDDTDLIIVGCKDKGLLEKLLIGSVSQKVTQDAPSNVLVVK</sequence>
<name>A0ABY6Z3W7_9BACL</name>
<dbReference type="Gene3D" id="3.40.50.620">
    <property type="entry name" value="HUPs"/>
    <property type="match status" value="1"/>
</dbReference>
<evidence type="ECO:0000313" key="3">
    <source>
        <dbReference type="EMBL" id="WAH37583.1"/>
    </source>
</evidence>
<dbReference type="InterPro" id="IPR006016">
    <property type="entry name" value="UspA"/>
</dbReference>
<evidence type="ECO:0000256" key="1">
    <source>
        <dbReference type="ARBA" id="ARBA00008791"/>
    </source>
</evidence>
<dbReference type="SUPFAM" id="SSF52402">
    <property type="entry name" value="Adenine nucleotide alpha hydrolases-like"/>
    <property type="match status" value="1"/>
</dbReference>
<proteinExistence type="inferred from homology"/>
<comment type="similarity">
    <text evidence="1">Belongs to the universal stress protein A family.</text>
</comment>
<evidence type="ECO:0000259" key="2">
    <source>
        <dbReference type="Pfam" id="PF00582"/>
    </source>
</evidence>
<dbReference type="InterPro" id="IPR006015">
    <property type="entry name" value="Universal_stress_UspA"/>
</dbReference>
<evidence type="ECO:0000313" key="4">
    <source>
        <dbReference type="Proteomes" id="UP001164803"/>
    </source>
</evidence>
<dbReference type="Proteomes" id="UP001164803">
    <property type="component" value="Chromosome"/>
</dbReference>
<dbReference type="InterPro" id="IPR014729">
    <property type="entry name" value="Rossmann-like_a/b/a_fold"/>
</dbReference>
<dbReference type="Pfam" id="PF00582">
    <property type="entry name" value="Usp"/>
    <property type="match status" value="1"/>
</dbReference>
<organism evidence="3 4">
    <name type="scientific">Alicyclobacillus dauci</name>
    <dbReference type="NCBI Taxonomy" id="1475485"/>
    <lineage>
        <taxon>Bacteria</taxon>
        <taxon>Bacillati</taxon>
        <taxon>Bacillota</taxon>
        <taxon>Bacilli</taxon>
        <taxon>Bacillales</taxon>
        <taxon>Alicyclobacillaceae</taxon>
        <taxon>Alicyclobacillus</taxon>
    </lineage>
</organism>
<dbReference type="PRINTS" id="PR01438">
    <property type="entry name" value="UNVRSLSTRESS"/>
</dbReference>
<dbReference type="RefSeq" id="WP_268045086.1">
    <property type="nucleotide sequence ID" value="NZ_CP104064.1"/>
</dbReference>
<keyword evidence="4" id="KW-1185">Reference proteome</keyword>
<gene>
    <name evidence="3" type="ORF">NZD86_03370</name>
</gene>
<protein>
    <submittedName>
        <fullName evidence="3">Universal stress protein</fullName>
    </submittedName>
</protein>
<dbReference type="PANTHER" id="PTHR46268:SF6">
    <property type="entry name" value="UNIVERSAL STRESS PROTEIN UP12"/>
    <property type="match status" value="1"/>
</dbReference>
<dbReference type="PANTHER" id="PTHR46268">
    <property type="entry name" value="STRESS RESPONSE PROTEIN NHAX"/>
    <property type="match status" value="1"/>
</dbReference>
<reference evidence="3" key="1">
    <citation type="submission" date="2022-08" db="EMBL/GenBank/DDBJ databases">
        <title>Alicyclobacillus dauci DSM2870, complete genome.</title>
        <authorList>
            <person name="Wang Q."/>
            <person name="Cai R."/>
            <person name="Wang Z."/>
        </authorList>
    </citation>
    <scope>NUCLEOTIDE SEQUENCE</scope>
    <source>
        <strain evidence="3">DSM 28700</strain>
    </source>
</reference>
<dbReference type="EMBL" id="CP104064">
    <property type="protein sequence ID" value="WAH37583.1"/>
    <property type="molecule type" value="Genomic_DNA"/>
</dbReference>
<accession>A0ABY6Z3W7</accession>